<feature type="region of interest" description="Disordered" evidence="1">
    <location>
        <begin position="64"/>
        <end position="89"/>
    </location>
</feature>
<feature type="compositionally biased region" description="Basic and acidic residues" evidence="1">
    <location>
        <begin position="73"/>
        <end position="86"/>
    </location>
</feature>
<protein>
    <submittedName>
        <fullName evidence="2">Uncharacterized protein</fullName>
    </submittedName>
</protein>
<evidence type="ECO:0000313" key="2">
    <source>
        <dbReference type="EMBL" id="CAE0465751.1"/>
    </source>
</evidence>
<organism evidence="2">
    <name type="scientific">Chaetoceros debilis</name>
    <dbReference type="NCBI Taxonomy" id="122233"/>
    <lineage>
        <taxon>Eukaryota</taxon>
        <taxon>Sar</taxon>
        <taxon>Stramenopiles</taxon>
        <taxon>Ochrophyta</taxon>
        <taxon>Bacillariophyta</taxon>
        <taxon>Coscinodiscophyceae</taxon>
        <taxon>Chaetocerotophycidae</taxon>
        <taxon>Chaetocerotales</taxon>
        <taxon>Chaetocerotaceae</taxon>
        <taxon>Chaetoceros</taxon>
    </lineage>
</organism>
<accession>A0A6S8UWH5</accession>
<name>A0A6S8UWH5_9STRA</name>
<dbReference type="EMBL" id="HBIO01013675">
    <property type="protein sequence ID" value="CAE0465751.1"/>
    <property type="molecule type" value="Transcribed_RNA"/>
</dbReference>
<gene>
    <name evidence="2" type="ORF">CDEB00056_LOCUS10592</name>
    <name evidence="3" type="ORF">CDEB00056_LOCUS10593</name>
</gene>
<evidence type="ECO:0000256" key="1">
    <source>
        <dbReference type="SAM" id="MobiDB-lite"/>
    </source>
</evidence>
<reference evidence="2" key="1">
    <citation type="submission" date="2021-01" db="EMBL/GenBank/DDBJ databases">
        <authorList>
            <person name="Corre E."/>
            <person name="Pelletier E."/>
            <person name="Niang G."/>
            <person name="Scheremetjew M."/>
            <person name="Finn R."/>
            <person name="Kale V."/>
            <person name="Holt S."/>
            <person name="Cochrane G."/>
            <person name="Meng A."/>
            <person name="Brown T."/>
            <person name="Cohen L."/>
        </authorList>
    </citation>
    <scope>NUCLEOTIDE SEQUENCE</scope>
    <source>
        <strain evidence="2">MM31A-1</strain>
    </source>
</reference>
<dbReference type="AlphaFoldDB" id="A0A6S8UWH5"/>
<dbReference type="EMBL" id="HBIO01013676">
    <property type="protein sequence ID" value="CAE0465752.1"/>
    <property type="molecule type" value="Transcribed_RNA"/>
</dbReference>
<evidence type="ECO:0000313" key="3">
    <source>
        <dbReference type="EMBL" id="CAE0465752.1"/>
    </source>
</evidence>
<sequence>MQPSDSYSLLFPQLRSHYKSQIDYNSGATYKQKIKQYNMMNGDNNMSGEEWWRDSNVSLMSITYEDEDEDDDSRSKPIEGRQDDQVRASFSGETSEIEIITRRWSYCFIGILGEQISDALACFDGKKTI</sequence>
<proteinExistence type="predicted"/>